<dbReference type="InterPro" id="IPR029149">
    <property type="entry name" value="Creatin/AminoP/Spt16_N"/>
</dbReference>
<dbReference type="Proteomes" id="UP000051048">
    <property type="component" value="Unassembled WGS sequence"/>
</dbReference>
<keyword evidence="2" id="KW-0378">Hydrolase</keyword>
<dbReference type="SUPFAM" id="SSF55920">
    <property type="entry name" value="Creatinase/aminopeptidase"/>
    <property type="match status" value="1"/>
</dbReference>
<dbReference type="GO" id="GO:0016787">
    <property type="term" value="F:hydrolase activity"/>
    <property type="evidence" value="ECO:0007669"/>
    <property type="project" value="UniProtKB-KW"/>
</dbReference>
<dbReference type="RefSeq" id="WP_025020267.1">
    <property type="nucleotide sequence ID" value="NZ_AZFH01000001.1"/>
</dbReference>
<dbReference type="PROSITE" id="PS00491">
    <property type="entry name" value="PROLINE_PEPTIDASE"/>
    <property type="match status" value="1"/>
</dbReference>
<dbReference type="InterPro" id="IPR000994">
    <property type="entry name" value="Pept_M24"/>
</dbReference>
<evidence type="ECO:0000256" key="2">
    <source>
        <dbReference type="ARBA" id="ARBA00022801"/>
    </source>
</evidence>
<feature type="domain" description="Creatinase N-terminal" evidence="5">
    <location>
        <begin position="5"/>
        <end position="127"/>
    </location>
</feature>
<feature type="domain" description="Peptidase M24" evidence="4">
    <location>
        <begin position="134"/>
        <end position="337"/>
    </location>
</feature>
<gene>
    <name evidence="6" type="ORF">FC36_GL000572</name>
</gene>
<dbReference type="PATRIC" id="fig|1423740.3.peg.618"/>
<evidence type="ECO:0000256" key="3">
    <source>
        <dbReference type="RuleBase" id="RU000590"/>
    </source>
</evidence>
<evidence type="ECO:0000259" key="5">
    <source>
        <dbReference type="Pfam" id="PF01321"/>
    </source>
</evidence>
<evidence type="ECO:0000313" key="6">
    <source>
        <dbReference type="EMBL" id="KRL85202.1"/>
    </source>
</evidence>
<comment type="caution">
    <text evidence="6">The sequence shown here is derived from an EMBL/GenBank/DDBJ whole genome shotgun (WGS) entry which is preliminary data.</text>
</comment>
<name>A0A0R1U2P2_9LACO</name>
<dbReference type="InterPro" id="IPR050659">
    <property type="entry name" value="Peptidase_M24B"/>
</dbReference>
<dbReference type="STRING" id="1423740.FC36_GL000572"/>
<keyword evidence="1 3" id="KW-0479">Metal-binding</keyword>
<dbReference type="Pfam" id="PF01321">
    <property type="entry name" value="Creatinase_N"/>
    <property type="match status" value="1"/>
</dbReference>
<dbReference type="Gene3D" id="3.40.350.10">
    <property type="entry name" value="Creatinase/prolidase N-terminal domain"/>
    <property type="match status" value="1"/>
</dbReference>
<dbReference type="GO" id="GO:0046872">
    <property type="term" value="F:metal ion binding"/>
    <property type="evidence" value="ECO:0007669"/>
    <property type="project" value="UniProtKB-KW"/>
</dbReference>
<sequence>MYQTRLKKLRALMAQMSVDGFLVTNRTNIYYLSGFLGDDGLLLITEKDQYLITDSRFEEQIKSQVQGYQVKITRAYLQEALVCSQKDGVVALAFESDLDYASYDYLDENAWSDVVALSGVIQQLRSVKDTDEIEKIRQACQLAAQGYDFILNHVRAGMTEITLANDLEYFMKQKGASQASFETILASGEKTTWPHGVAGNKLIQLGDLITLDFGFYKDYYTSDVTRTFALGPQSDEIKKIYQIVLEAKNRTIAAIKAGVNGQELDQIGRQYIESKGYGPYFNHGMGHGIGLDIHEGPNVSSRIEDYLQANQVITIEPGIYVPGVGGVRIEDDILVTENGYENLTDFKQEWLEL</sequence>
<dbReference type="EMBL" id="AZFH01000001">
    <property type="protein sequence ID" value="KRL85202.1"/>
    <property type="molecule type" value="Genomic_DNA"/>
</dbReference>
<dbReference type="PANTHER" id="PTHR46112">
    <property type="entry name" value="AMINOPEPTIDASE"/>
    <property type="match status" value="1"/>
</dbReference>
<dbReference type="SUPFAM" id="SSF53092">
    <property type="entry name" value="Creatinase/prolidase N-terminal domain"/>
    <property type="match status" value="1"/>
</dbReference>
<reference evidence="6 7" key="1">
    <citation type="journal article" date="2015" name="Genome Announc.">
        <title>Expanding the biotechnology potential of lactobacilli through comparative genomics of 213 strains and associated genera.</title>
        <authorList>
            <person name="Sun Z."/>
            <person name="Harris H.M."/>
            <person name="McCann A."/>
            <person name="Guo C."/>
            <person name="Argimon S."/>
            <person name="Zhang W."/>
            <person name="Yang X."/>
            <person name="Jeffery I.B."/>
            <person name="Cooney J.C."/>
            <person name="Kagawa T.F."/>
            <person name="Liu W."/>
            <person name="Song Y."/>
            <person name="Salvetti E."/>
            <person name="Wrobel A."/>
            <person name="Rasinkangas P."/>
            <person name="Parkhill J."/>
            <person name="Rea M.C."/>
            <person name="O'Sullivan O."/>
            <person name="Ritari J."/>
            <person name="Douillard F.P."/>
            <person name="Paul Ross R."/>
            <person name="Yang R."/>
            <person name="Briner A.E."/>
            <person name="Felis G.E."/>
            <person name="de Vos W.M."/>
            <person name="Barrangou R."/>
            <person name="Klaenhammer T.R."/>
            <person name="Caufield P.W."/>
            <person name="Cui Y."/>
            <person name="Zhang H."/>
            <person name="O'Toole P.W."/>
        </authorList>
    </citation>
    <scope>NUCLEOTIDE SEQUENCE [LARGE SCALE GENOMIC DNA]</scope>
    <source>
        <strain evidence="6 7">DSM 15833</strain>
    </source>
</reference>
<evidence type="ECO:0000313" key="7">
    <source>
        <dbReference type="Proteomes" id="UP000051048"/>
    </source>
</evidence>
<evidence type="ECO:0000256" key="1">
    <source>
        <dbReference type="ARBA" id="ARBA00022723"/>
    </source>
</evidence>
<dbReference type="InterPro" id="IPR001131">
    <property type="entry name" value="Peptidase_M24B_aminopep-P_CS"/>
</dbReference>
<dbReference type="AlphaFoldDB" id="A0A0R1U2P2"/>
<dbReference type="Gene3D" id="3.90.230.10">
    <property type="entry name" value="Creatinase/methionine aminopeptidase superfamily"/>
    <property type="match status" value="1"/>
</dbReference>
<proteinExistence type="inferred from homology"/>
<dbReference type="InterPro" id="IPR000587">
    <property type="entry name" value="Creatinase_N"/>
</dbReference>
<dbReference type="CDD" id="cd01092">
    <property type="entry name" value="APP-like"/>
    <property type="match status" value="1"/>
</dbReference>
<organism evidence="6 7">
    <name type="scientific">Ligilactobacillus equi DSM 15833 = JCM 10991</name>
    <dbReference type="NCBI Taxonomy" id="1423740"/>
    <lineage>
        <taxon>Bacteria</taxon>
        <taxon>Bacillati</taxon>
        <taxon>Bacillota</taxon>
        <taxon>Bacilli</taxon>
        <taxon>Lactobacillales</taxon>
        <taxon>Lactobacillaceae</taxon>
        <taxon>Ligilactobacillus</taxon>
    </lineage>
</organism>
<protein>
    <submittedName>
        <fullName evidence="6">Xaa-Pro dipeptidase</fullName>
    </submittedName>
</protein>
<dbReference type="InterPro" id="IPR036005">
    <property type="entry name" value="Creatinase/aminopeptidase-like"/>
</dbReference>
<dbReference type="OrthoDB" id="9806388at2"/>
<evidence type="ECO:0000259" key="4">
    <source>
        <dbReference type="Pfam" id="PF00557"/>
    </source>
</evidence>
<accession>A0A0R1U2P2</accession>
<dbReference type="Pfam" id="PF00557">
    <property type="entry name" value="Peptidase_M24"/>
    <property type="match status" value="1"/>
</dbReference>
<dbReference type="PANTHER" id="PTHR46112:SF3">
    <property type="entry name" value="AMINOPEPTIDASE YPDF"/>
    <property type="match status" value="1"/>
</dbReference>
<comment type="similarity">
    <text evidence="3">Belongs to the peptidase M24B family.</text>
</comment>